<dbReference type="AlphaFoldDB" id="A0A843TV36"/>
<evidence type="ECO:0000313" key="2">
    <source>
        <dbReference type="EMBL" id="MQL73777.1"/>
    </source>
</evidence>
<comment type="caution">
    <text evidence="2">The sequence shown here is derived from an EMBL/GenBank/DDBJ whole genome shotgun (WGS) entry which is preliminary data.</text>
</comment>
<evidence type="ECO:0000313" key="3">
    <source>
        <dbReference type="Proteomes" id="UP000652761"/>
    </source>
</evidence>
<dbReference type="Proteomes" id="UP000652761">
    <property type="component" value="Unassembled WGS sequence"/>
</dbReference>
<evidence type="ECO:0000256" key="1">
    <source>
        <dbReference type="SAM" id="MobiDB-lite"/>
    </source>
</evidence>
<keyword evidence="3" id="KW-1185">Reference proteome</keyword>
<feature type="compositionally biased region" description="Pro residues" evidence="1">
    <location>
        <begin position="15"/>
        <end position="27"/>
    </location>
</feature>
<protein>
    <submittedName>
        <fullName evidence="2">Uncharacterized protein</fullName>
    </submittedName>
</protein>
<dbReference type="EMBL" id="NMUH01000180">
    <property type="protein sequence ID" value="MQL73777.1"/>
    <property type="molecule type" value="Genomic_DNA"/>
</dbReference>
<accession>A0A843TV36</accession>
<feature type="compositionally biased region" description="Low complexity" evidence="1">
    <location>
        <begin position="95"/>
        <end position="116"/>
    </location>
</feature>
<feature type="compositionally biased region" description="Polar residues" evidence="1">
    <location>
        <begin position="120"/>
        <end position="139"/>
    </location>
</feature>
<reference evidence="2" key="1">
    <citation type="submission" date="2017-07" db="EMBL/GenBank/DDBJ databases">
        <title>Taro Niue Genome Assembly and Annotation.</title>
        <authorList>
            <person name="Atibalentja N."/>
            <person name="Keating K."/>
            <person name="Fields C.J."/>
        </authorList>
    </citation>
    <scope>NUCLEOTIDE SEQUENCE</scope>
    <source>
        <strain evidence="2">Niue_2</strain>
        <tissue evidence="2">Leaf</tissue>
    </source>
</reference>
<organism evidence="2 3">
    <name type="scientific">Colocasia esculenta</name>
    <name type="common">Wild taro</name>
    <name type="synonym">Arum esculentum</name>
    <dbReference type="NCBI Taxonomy" id="4460"/>
    <lineage>
        <taxon>Eukaryota</taxon>
        <taxon>Viridiplantae</taxon>
        <taxon>Streptophyta</taxon>
        <taxon>Embryophyta</taxon>
        <taxon>Tracheophyta</taxon>
        <taxon>Spermatophyta</taxon>
        <taxon>Magnoliopsida</taxon>
        <taxon>Liliopsida</taxon>
        <taxon>Araceae</taxon>
        <taxon>Aroideae</taxon>
        <taxon>Colocasieae</taxon>
        <taxon>Colocasia</taxon>
    </lineage>
</organism>
<sequence length="150" mass="16141">MSSSNRAPQRDGKAPPSPVPPSSPAPPLRQSTFIPVYWDSFYDGWKMALQKASRLYGDKGLNNILPDVCPRVEHIPSSPDRSASSPGSHPSPDRSGTSPSSHPSPDHSGTSPSTHPSPDRSASSPLYSTEWLMSSSNRAPPSARTVQVYY</sequence>
<gene>
    <name evidence="2" type="ORF">Taro_006139</name>
</gene>
<feature type="compositionally biased region" description="Low complexity" evidence="1">
    <location>
        <begin position="76"/>
        <end position="88"/>
    </location>
</feature>
<name>A0A843TV36_COLES</name>
<feature type="region of interest" description="Disordered" evidence="1">
    <location>
        <begin position="1"/>
        <end position="30"/>
    </location>
</feature>
<proteinExistence type="predicted"/>
<feature type="region of interest" description="Disordered" evidence="1">
    <location>
        <begin position="59"/>
        <end position="150"/>
    </location>
</feature>